<feature type="signal peptide" evidence="1">
    <location>
        <begin position="1"/>
        <end position="15"/>
    </location>
</feature>
<keyword evidence="1" id="KW-0732">Signal</keyword>
<organism evidence="3 4">
    <name type="scientific">Hyaloscypha variabilis (strain UAMH 11265 / GT02V1 / F)</name>
    <name type="common">Meliniomyces variabilis</name>
    <dbReference type="NCBI Taxonomy" id="1149755"/>
    <lineage>
        <taxon>Eukaryota</taxon>
        <taxon>Fungi</taxon>
        <taxon>Dikarya</taxon>
        <taxon>Ascomycota</taxon>
        <taxon>Pezizomycotina</taxon>
        <taxon>Leotiomycetes</taxon>
        <taxon>Helotiales</taxon>
        <taxon>Hyaloscyphaceae</taxon>
        <taxon>Hyaloscypha</taxon>
        <taxon>Hyaloscypha variabilis</taxon>
    </lineage>
</organism>
<sequence>MTILGILLSTLTVQAIIQTIQDYRQLISNALSSRTPQPVIAIVVDHGVNRQTFVIHKNLISRHSPFFNEALTSAADEIQSMTLEDVEAKIFGLFVHWLYTEAKKKSQIHSRPLIEWAKFYSLAHRFQVSKLADSLLLEVSWLDPSDDPHSGNTLQDFQSYAYGIHGNGLLKEQAVGKTMKVFLASKLKGIDEFITALPDGMLADFMKEMSQRWLRDRIELEEAQQKLEQYERAEH</sequence>
<dbReference type="OrthoDB" id="194443at2759"/>
<dbReference type="InterPro" id="IPR000210">
    <property type="entry name" value="BTB/POZ_dom"/>
</dbReference>
<evidence type="ECO:0000313" key="4">
    <source>
        <dbReference type="Proteomes" id="UP000235786"/>
    </source>
</evidence>
<dbReference type="PANTHER" id="PTHR47843:SF2">
    <property type="entry name" value="BTB DOMAIN-CONTAINING PROTEIN"/>
    <property type="match status" value="1"/>
</dbReference>
<keyword evidence="4" id="KW-1185">Reference proteome</keyword>
<dbReference type="SMART" id="SM00225">
    <property type="entry name" value="BTB"/>
    <property type="match status" value="1"/>
</dbReference>
<evidence type="ECO:0000256" key="1">
    <source>
        <dbReference type="SAM" id="SignalP"/>
    </source>
</evidence>
<feature type="chain" id="PRO_5014438283" description="BTB domain-containing protein" evidence="1">
    <location>
        <begin position="16"/>
        <end position="235"/>
    </location>
</feature>
<dbReference type="InterPro" id="IPR011333">
    <property type="entry name" value="SKP1/BTB/POZ_sf"/>
</dbReference>
<accession>A0A2J6SDX6</accession>
<dbReference type="CDD" id="cd18186">
    <property type="entry name" value="BTB_POZ_ZBTB_KLHL-like"/>
    <property type="match status" value="1"/>
</dbReference>
<dbReference type="SUPFAM" id="SSF54695">
    <property type="entry name" value="POZ domain"/>
    <property type="match status" value="1"/>
</dbReference>
<proteinExistence type="predicted"/>
<dbReference type="PROSITE" id="PS50097">
    <property type="entry name" value="BTB"/>
    <property type="match status" value="1"/>
</dbReference>
<dbReference type="Proteomes" id="UP000235786">
    <property type="component" value="Unassembled WGS sequence"/>
</dbReference>
<evidence type="ECO:0000259" key="2">
    <source>
        <dbReference type="PROSITE" id="PS50097"/>
    </source>
</evidence>
<dbReference type="Pfam" id="PF00651">
    <property type="entry name" value="BTB"/>
    <property type="match status" value="1"/>
</dbReference>
<protein>
    <recommendedName>
        <fullName evidence="2">BTB domain-containing protein</fullName>
    </recommendedName>
</protein>
<name>A0A2J6SDX6_HYAVF</name>
<dbReference type="PANTHER" id="PTHR47843">
    <property type="entry name" value="BTB DOMAIN-CONTAINING PROTEIN-RELATED"/>
    <property type="match status" value="1"/>
</dbReference>
<evidence type="ECO:0000313" key="3">
    <source>
        <dbReference type="EMBL" id="PMD48966.1"/>
    </source>
</evidence>
<reference evidence="3 4" key="1">
    <citation type="submission" date="2016-04" db="EMBL/GenBank/DDBJ databases">
        <title>A degradative enzymes factory behind the ericoid mycorrhizal symbiosis.</title>
        <authorList>
            <consortium name="DOE Joint Genome Institute"/>
            <person name="Martino E."/>
            <person name="Morin E."/>
            <person name="Grelet G."/>
            <person name="Kuo A."/>
            <person name="Kohler A."/>
            <person name="Daghino S."/>
            <person name="Barry K."/>
            <person name="Choi C."/>
            <person name="Cichocki N."/>
            <person name="Clum A."/>
            <person name="Copeland A."/>
            <person name="Hainaut M."/>
            <person name="Haridas S."/>
            <person name="Labutti K."/>
            <person name="Lindquist E."/>
            <person name="Lipzen A."/>
            <person name="Khouja H.-R."/>
            <person name="Murat C."/>
            <person name="Ohm R."/>
            <person name="Olson A."/>
            <person name="Spatafora J."/>
            <person name="Veneault-Fourrey C."/>
            <person name="Henrissat B."/>
            <person name="Grigoriev I."/>
            <person name="Martin F."/>
            <person name="Perotto S."/>
        </authorList>
    </citation>
    <scope>NUCLEOTIDE SEQUENCE [LARGE SCALE GENOMIC DNA]</scope>
    <source>
        <strain evidence="3 4">F</strain>
    </source>
</reference>
<feature type="domain" description="BTB" evidence="2">
    <location>
        <begin position="38"/>
        <end position="107"/>
    </location>
</feature>
<dbReference type="AlphaFoldDB" id="A0A2J6SDX6"/>
<dbReference type="EMBL" id="KZ613937">
    <property type="protein sequence ID" value="PMD48966.1"/>
    <property type="molecule type" value="Genomic_DNA"/>
</dbReference>
<dbReference type="Gene3D" id="3.30.710.10">
    <property type="entry name" value="Potassium Channel Kv1.1, Chain A"/>
    <property type="match status" value="1"/>
</dbReference>
<gene>
    <name evidence="3" type="ORF">L207DRAFT_627605</name>
</gene>